<evidence type="ECO:0000256" key="2">
    <source>
        <dbReference type="ARBA" id="ARBA00004496"/>
    </source>
</evidence>
<evidence type="ECO:0000256" key="4">
    <source>
        <dbReference type="ARBA" id="ARBA00022490"/>
    </source>
</evidence>
<accession>A0AAD9PFV4</accession>
<evidence type="ECO:0000256" key="6">
    <source>
        <dbReference type="PIRNR" id="PIRNR023577"/>
    </source>
</evidence>
<evidence type="ECO:0000259" key="7">
    <source>
        <dbReference type="Pfam" id="PF15906"/>
    </source>
</evidence>
<dbReference type="InterPro" id="IPR016818">
    <property type="entry name" value="NOSIP"/>
</dbReference>
<dbReference type="EMBL" id="JAODUO010000003">
    <property type="protein sequence ID" value="KAK2194013.1"/>
    <property type="molecule type" value="Genomic_DNA"/>
</dbReference>
<dbReference type="PANTHER" id="PTHR13063:SF10">
    <property type="entry name" value="NITRIC OXIDE SYNTHASE-INTERACTING PROTEIN"/>
    <property type="match status" value="1"/>
</dbReference>
<dbReference type="PIRSF" id="PIRSF023577">
    <property type="entry name" value="ENOS_interacting"/>
    <property type="match status" value="1"/>
</dbReference>
<comment type="similarity">
    <text evidence="3 6">Belongs to the NOSIP family.</text>
</comment>
<sequence length="291" mass="32054">MTRHGKNCTAGSVYTYHERKRDSQASGFGSHKLRLGRDSIREFDCCCLTLQPCRNPIVTPDGYIYDKEAILEYILTKKRENSKKMKEFEKQKVKLAKDSEDLVRTDAAGQLEKFENHWKIGASKEDAEVAGSSGTVSVSNMAKDKAKQLPSFWVPNLAPKAKPTLLKKPDDKVLCPMSGRPLKMKDLLDITFTAIKDGDSKKAVIVKDARYVCAVTNDILGNSVPCAVLKTSGNVVTMECVEKIIKKDMIDPTNGKKLTDKDIIPIQRGALGFSGSGVKLEAKKDGPALMA</sequence>
<evidence type="ECO:0000256" key="1">
    <source>
        <dbReference type="ARBA" id="ARBA00004123"/>
    </source>
</evidence>
<proteinExistence type="inferred from homology"/>
<evidence type="ECO:0000313" key="8">
    <source>
        <dbReference type="EMBL" id="KAK2194013.1"/>
    </source>
</evidence>
<dbReference type="InterPro" id="IPR031790">
    <property type="entry name" value="Znf-NOSIP"/>
</dbReference>
<dbReference type="SUPFAM" id="SSF57850">
    <property type="entry name" value="RING/U-box"/>
    <property type="match status" value="2"/>
</dbReference>
<dbReference type="AlphaFoldDB" id="A0AAD9PFV4"/>
<dbReference type="PANTHER" id="PTHR13063">
    <property type="entry name" value="ENOS INTERACTING PROTEIN"/>
    <property type="match status" value="1"/>
</dbReference>
<dbReference type="GO" id="GO:0005737">
    <property type="term" value="C:cytoplasm"/>
    <property type="evidence" value="ECO:0007669"/>
    <property type="project" value="UniProtKB-SubCell"/>
</dbReference>
<keyword evidence="9" id="KW-1185">Reference proteome</keyword>
<dbReference type="GO" id="GO:0005634">
    <property type="term" value="C:nucleus"/>
    <property type="evidence" value="ECO:0007669"/>
    <property type="project" value="UniProtKB-SubCell"/>
</dbReference>
<dbReference type="CDD" id="cd16661">
    <property type="entry name" value="RING-Ubox1_NOSIP"/>
    <property type="match status" value="1"/>
</dbReference>
<evidence type="ECO:0000313" key="9">
    <source>
        <dbReference type="Proteomes" id="UP001209878"/>
    </source>
</evidence>
<protein>
    <recommendedName>
        <fullName evidence="7">Nitric oxide synthase-interacting protein zinc-finger domain-containing protein</fullName>
    </recommendedName>
</protein>
<dbReference type="FunFam" id="3.30.40.10:FF:000240">
    <property type="entry name" value="Nitric oxide synthase-interacting protein"/>
    <property type="match status" value="1"/>
</dbReference>
<comment type="caution">
    <text evidence="8">The sequence shown here is derived from an EMBL/GenBank/DDBJ whole genome shotgun (WGS) entry which is preliminary data.</text>
</comment>
<evidence type="ECO:0000256" key="5">
    <source>
        <dbReference type="ARBA" id="ARBA00023242"/>
    </source>
</evidence>
<dbReference type="Gene3D" id="3.30.40.10">
    <property type="entry name" value="Zinc/RING finger domain, C3HC4 (zinc finger)"/>
    <property type="match status" value="2"/>
</dbReference>
<dbReference type="Pfam" id="PF15906">
    <property type="entry name" value="zf-NOSIP"/>
    <property type="match status" value="1"/>
</dbReference>
<dbReference type="FunFam" id="3.30.40.10:FF:000251">
    <property type="entry name" value="Nitric oxide synthase-interacting protein"/>
    <property type="match status" value="1"/>
</dbReference>
<comment type="subcellular location">
    <subcellularLocation>
        <location evidence="2">Cytoplasm</location>
    </subcellularLocation>
    <subcellularLocation>
        <location evidence="1 6">Nucleus</location>
    </subcellularLocation>
</comment>
<keyword evidence="5 6" id="KW-0539">Nucleus</keyword>
<gene>
    <name evidence="8" type="ORF">NP493_3g03001</name>
</gene>
<name>A0AAD9PFV4_RIDPI</name>
<dbReference type="GO" id="GO:0061630">
    <property type="term" value="F:ubiquitin protein ligase activity"/>
    <property type="evidence" value="ECO:0007669"/>
    <property type="project" value="InterPro"/>
</dbReference>
<organism evidence="8 9">
    <name type="scientific">Ridgeia piscesae</name>
    <name type="common">Tubeworm</name>
    <dbReference type="NCBI Taxonomy" id="27915"/>
    <lineage>
        <taxon>Eukaryota</taxon>
        <taxon>Metazoa</taxon>
        <taxon>Spiralia</taxon>
        <taxon>Lophotrochozoa</taxon>
        <taxon>Annelida</taxon>
        <taxon>Polychaeta</taxon>
        <taxon>Sedentaria</taxon>
        <taxon>Canalipalpata</taxon>
        <taxon>Sabellida</taxon>
        <taxon>Siboglinidae</taxon>
        <taxon>Ridgeia</taxon>
    </lineage>
</organism>
<evidence type="ECO:0000256" key="3">
    <source>
        <dbReference type="ARBA" id="ARBA00008126"/>
    </source>
</evidence>
<dbReference type="CDD" id="cd16662">
    <property type="entry name" value="RING-Ubox2_NOSIP"/>
    <property type="match status" value="1"/>
</dbReference>
<dbReference type="InterPro" id="IPR013083">
    <property type="entry name" value="Znf_RING/FYVE/PHD"/>
</dbReference>
<feature type="domain" description="Nitric oxide synthase-interacting protein zinc-finger" evidence="7">
    <location>
        <begin position="4"/>
        <end position="78"/>
    </location>
</feature>
<keyword evidence="4" id="KW-0963">Cytoplasm</keyword>
<reference evidence="8" key="1">
    <citation type="journal article" date="2023" name="Mol. Biol. Evol.">
        <title>Third-Generation Sequencing Reveals the Adaptive Role of the Epigenome in Three Deep-Sea Polychaetes.</title>
        <authorList>
            <person name="Perez M."/>
            <person name="Aroh O."/>
            <person name="Sun Y."/>
            <person name="Lan Y."/>
            <person name="Juniper S.K."/>
            <person name="Young C.R."/>
            <person name="Angers B."/>
            <person name="Qian P.Y."/>
        </authorList>
    </citation>
    <scope>NUCLEOTIDE SEQUENCE</scope>
    <source>
        <strain evidence="8">R07B-5</strain>
    </source>
</reference>
<dbReference type="Proteomes" id="UP001209878">
    <property type="component" value="Unassembled WGS sequence"/>
</dbReference>